<organism evidence="1 2">
    <name type="scientific">Pseudomonas fluorescens</name>
    <dbReference type="NCBI Taxonomy" id="294"/>
    <lineage>
        <taxon>Bacteria</taxon>
        <taxon>Pseudomonadati</taxon>
        <taxon>Pseudomonadota</taxon>
        <taxon>Gammaproteobacteria</taxon>
        <taxon>Pseudomonadales</taxon>
        <taxon>Pseudomonadaceae</taxon>
        <taxon>Pseudomonas</taxon>
    </lineage>
</organism>
<protein>
    <submittedName>
        <fullName evidence="1">Uncharacterized protein</fullName>
    </submittedName>
</protein>
<sequence length="159" mass="18152">MTRREAGKILKASALQCKPFYIDHPRHQPRQGQNRLARFDLLTQARRQHHLYPLRALSRWPLNLKVDGHLVQWIGDELVGFHLDLPGHFLITEAGVHVNQPGNYRRARNRHGGVPGRGTQARQCLLQHTAHSLKVQQGAVQHRLGRQHLHNVALDAETA</sequence>
<proteinExistence type="predicted"/>
<evidence type="ECO:0000313" key="1">
    <source>
        <dbReference type="EMBL" id="KWV85781.1"/>
    </source>
</evidence>
<dbReference type="Proteomes" id="UP000061348">
    <property type="component" value="Unassembled WGS sequence"/>
</dbReference>
<dbReference type="EMBL" id="LCYA01000121">
    <property type="protein sequence ID" value="KWV85781.1"/>
    <property type="molecule type" value="Genomic_DNA"/>
</dbReference>
<gene>
    <name evidence="1" type="ORF">PFLmoz3_04604</name>
</gene>
<dbReference type="AlphaFoldDB" id="A0A120G6J5"/>
<comment type="caution">
    <text evidence="1">The sequence shown here is derived from an EMBL/GenBank/DDBJ whole genome shotgun (WGS) entry which is preliminary data.</text>
</comment>
<accession>A0A120G6J5</accession>
<evidence type="ECO:0000313" key="2">
    <source>
        <dbReference type="Proteomes" id="UP000061348"/>
    </source>
</evidence>
<name>A0A120G6J5_PSEFL</name>
<reference evidence="1 2" key="1">
    <citation type="submission" date="2015-05" db="EMBL/GenBank/DDBJ databases">
        <title>A genomic and transcriptomic approach to investigate the blue pigment phenotype in Pseudomonas fluorescens.</title>
        <authorList>
            <person name="Andreani N.A."/>
            <person name="Cardazzo B."/>
        </authorList>
    </citation>
    <scope>NUCLEOTIDE SEQUENCE [LARGE SCALE GENOMIC DNA]</scope>
    <source>
        <strain evidence="1 2">Ps_22</strain>
    </source>
</reference>